<evidence type="ECO:0000313" key="3">
    <source>
        <dbReference type="EMBL" id="KKS84914.1"/>
    </source>
</evidence>
<dbReference type="Pfam" id="PF02604">
    <property type="entry name" value="PhdYeFM_antitox"/>
    <property type="match status" value="1"/>
</dbReference>
<comment type="caution">
    <text evidence="3">The sequence shown here is derived from an EMBL/GenBank/DDBJ whole genome shotgun (WGS) entry which is preliminary data.</text>
</comment>
<name>A0A0G1CHF7_9BACT</name>
<evidence type="ECO:0000256" key="2">
    <source>
        <dbReference type="RuleBase" id="RU362080"/>
    </source>
</evidence>
<dbReference type="InterPro" id="IPR036165">
    <property type="entry name" value="YefM-like_sf"/>
</dbReference>
<comment type="similarity">
    <text evidence="1 2">Belongs to the phD/YefM antitoxin family.</text>
</comment>
<comment type="function">
    <text evidence="2">Antitoxin component of a type II toxin-antitoxin (TA) system.</text>
</comment>
<dbReference type="EMBL" id="LCFB01000012">
    <property type="protein sequence ID" value="KKS84914.1"/>
    <property type="molecule type" value="Genomic_DNA"/>
</dbReference>
<dbReference type="SUPFAM" id="SSF143120">
    <property type="entry name" value="YefM-like"/>
    <property type="match status" value="1"/>
</dbReference>
<dbReference type="AlphaFoldDB" id="A0A0G1CHF7"/>
<dbReference type="Gene3D" id="3.40.1620.10">
    <property type="entry name" value="YefM-like domain"/>
    <property type="match status" value="1"/>
</dbReference>
<organism evidence="3 4">
    <name type="scientific">Candidatus Gottesmanbacteria bacterium GW2011_GWA1_43_11</name>
    <dbReference type="NCBI Taxonomy" id="1618436"/>
    <lineage>
        <taxon>Bacteria</taxon>
        <taxon>Candidatus Gottesmaniibacteriota</taxon>
    </lineage>
</organism>
<reference evidence="3 4" key="1">
    <citation type="journal article" date="2015" name="Nature">
        <title>rRNA introns, odd ribosomes, and small enigmatic genomes across a large radiation of phyla.</title>
        <authorList>
            <person name="Brown C.T."/>
            <person name="Hug L.A."/>
            <person name="Thomas B.C."/>
            <person name="Sharon I."/>
            <person name="Castelle C.J."/>
            <person name="Singh A."/>
            <person name="Wilkins M.J."/>
            <person name="Williams K.H."/>
            <person name="Banfield J.F."/>
        </authorList>
    </citation>
    <scope>NUCLEOTIDE SEQUENCE [LARGE SCALE GENOMIC DNA]</scope>
</reference>
<protein>
    <recommendedName>
        <fullName evidence="2">Antitoxin</fullName>
    </recommendedName>
</protein>
<evidence type="ECO:0000313" key="4">
    <source>
        <dbReference type="Proteomes" id="UP000034543"/>
    </source>
</evidence>
<proteinExistence type="inferred from homology"/>
<gene>
    <name evidence="3" type="ORF">UV59_C0012G0007</name>
</gene>
<dbReference type="Proteomes" id="UP000034543">
    <property type="component" value="Unassembled WGS sequence"/>
</dbReference>
<dbReference type="NCBIfam" id="TIGR01552">
    <property type="entry name" value="phd_fam"/>
    <property type="match status" value="1"/>
</dbReference>
<sequence length="78" mass="8558">MQIITINEAKMNLSKLIAQAAKGAEVVISKSGKPVAKLVSVVTQPKKRTPGLLKGKIWIAPDFTDEDQTMNQLFYGEE</sequence>
<evidence type="ECO:0000256" key="1">
    <source>
        <dbReference type="ARBA" id="ARBA00009981"/>
    </source>
</evidence>
<dbReference type="STRING" id="1618436.UV59_C0012G0007"/>
<dbReference type="InterPro" id="IPR006442">
    <property type="entry name" value="Antitoxin_Phd/YefM"/>
</dbReference>
<accession>A0A0G1CHF7</accession>